<feature type="transmembrane region" description="Helical" evidence="6">
    <location>
        <begin position="6"/>
        <end position="27"/>
    </location>
</feature>
<gene>
    <name evidence="7" type="ORF">GCM10011503_18780</name>
</gene>
<feature type="transmembrane region" description="Helical" evidence="6">
    <location>
        <begin position="225"/>
        <end position="243"/>
    </location>
</feature>
<feature type="region of interest" description="Disordered" evidence="5">
    <location>
        <begin position="251"/>
        <end position="275"/>
    </location>
</feature>
<accession>A0ABQ1JJ59</accession>
<keyword evidence="8" id="KW-1185">Reference proteome</keyword>
<sequence length="275" mass="28900">MWSSLQAPLFFGLIACFCTTVGLILVAQRAIWSQRNASLFGLAAAGMLTTLAFLHIIPEAFHFSMNAPVWLAVGFFSGLLLHNGVKAVFPSEEGIPHRHEALTPILAIAVHSFIDGVIYSVTFAASFASGVYAAIGLTLHEFPEGVIAFAILRRYGIRNVHAFWLAFLAAAATTPLGVIVSGPFMYGLDHDTIGSLFAVSAGLLLFVATGPLMAPLKEMQPVRGLTAIAAGAGAAILLVLAPIHDDGHSDGHDGGLVVPAPGHASEGSHDEIRRS</sequence>
<feature type="transmembrane region" description="Helical" evidence="6">
    <location>
        <begin position="192"/>
        <end position="213"/>
    </location>
</feature>
<feature type="transmembrane region" description="Helical" evidence="6">
    <location>
        <begin position="164"/>
        <end position="186"/>
    </location>
</feature>
<comment type="caution">
    <text evidence="7">The sequence shown here is derived from an EMBL/GenBank/DDBJ whole genome shotgun (WGS) entry which is preliminary data.</text>
</comment>
<keyword evidence="4 6" id="KW-0472">Membrane</keyword>
<dbReference type="Pfam" id="PF02535">
    <property type="entry name" value="Zip"/>
    <property type="match status" value="1"/>
</dbReference>
<evidence type="ECO:0000313" key="7">
    <source>
        <dbReference type="EMBL" id="GGB70354.1"/>
    </source>
</evidence>
<dbReference type="RefSeq" id="WP_084392626.1">
    <property type="nucleotide sequence ID" value="NZ_BMKF01000002.1"/>
</dbReference>
<dbReference type="EMBL" id="BMKF01000002">
    <property type="protein sequence ID" value="GGB70354.1"/>
    <property type="molecule type" value="Genomic_DNA"/>
</dbReference>
<keyword evidence="3 6" id="KW-1133">Transmembrane helix</keyword>
<dbReference type="PANTHER" id="PTHR11040">
    <property type="entry name" value="ZINC/IRON TRANSPORTER"/>
    <property type="match status" value="1"/>
</dbReference>
<feature type="transmembrane region" description="Helical" evidence="6">
    <location>
        <begin position="39"/>
        <end position="57"/>
    </location>
</feature>
<keyword evidence="2 6" id="KW-0812">Transmembrane</keyword>
<dbReference type="Proteomes" id="UP000628854">
    <property type="component" value="Unassembled WGS sequence"/>
</dbReference>
<evidence type="ECO:0008006" key="9">
    <source>
        <dbReference type="Google" id="ProtNLM"/>
    </source>
</evidence>
<evidence type="ECO:0000256" key="4">
    <source>
        <dbReference type="ARBA" id="ARBA00023136"/>
    </source>
</evidence>
<name>A0ABQ1JJ59_9PROT</name>
<evidence type="ECO:0000313" key="8">
    <source>
        <dbReference type="Proteomes" id="UP000628854"/>
    </source>
</evidence>
<proteinExistence type="predicted"/>
<comment type="subcellular location">
    <subcellularLocation>
        <location evidence="1">Membrane</location>
        <topology evidence="1">Multi-pass membrane protein</topology>
    </subcellularLocation>
</comment>
<protein>
    <recommendedName>
        <fullName evidence="9">Zinc ABC transporter permease</fullName>
    </recommendedName>
</protein>
<evidence type="ECO:0000256" key="5">
    <source>
        <dbReference type="SAM" id="MobiDB-lite"/>
    </source>
</evidence>
<evidence type="ECO:0000256" key="3">
    <source>
        <dbReference type="ARBA" id="ARBA00022989"/>
    </source>
</evidence>
<organism evidence="7 8">
    <name type="scientific">Henriciella pelagia</name>
    <dbReference type="NCBI Taxonomy" id="1977912"/>
    <lineage>
        <taxon>Bacteria</taxon>
        <taxon>Pseudomonadati</taxon>
        <taxon>Pseudomonadota</taxon>
        <taxon>Alphaproteobacteria</taxon>
        <taxon>Hyphomonadales</taxon>
        <taxon>Hyphomonadaceae</taxon>
        <taxon>Henriciella</taxon>
    </lineage>
</organism>
<evidence type="ECO:0000256" key="2">
    <source>
        <dbReference type="ARBA" id="ARBA00022692"/>
    </source>
</evidence>
<dbReference type="InterPro" id="IPR003689">
    <property type="entry name" value="ZIP"/>
</dbReference>
<evidence type="ECO:0000256" key="6">
    <source>
        <dbReference type="SAM" id="Phobius"/>
    </source>
</evidence>
<dbReference type="PANTHER" id="PTHR11040:SF44">
    <property type="entry name" value="PROTEIN ZNTC-RELATED"/>
    <property type="match status" value="1"/>
</dbReference>
<evidence type="ECO:0000256" key="1">
    <source>
        <dbReference type="ARBA" id="ARBA00004141"/>
    </source>
</evidence>
<feature type="compositionally biased region" description="Basic and acidic residues" evidence="5">
    <location>
        <begin position="266"/>
        <end position="275"/>
    </location>
</feature>
<reference evidence="8" key="1">
    <citation type="journal article" date="2019" name="Int. J. Syst. Evol. Microbiol.">
        <title>The Global Catalogue of Microorganisms (GCM) 10K type strain sequencing project: providing services to taxonomists for standard genome sequencing and annotation.</title>
        <authorList>
            <consortium name="The Broad Institute Genomics Platform"/>
            <consortium name="The Broad Institute Genome Sequencing Center for Infectious Disease"/>
            <person name="Wu L."/>
            <person name="Ma J."/>
        </authorList>
    </citation>
    <scope>NUCLEOTIDE SEQUENCE [LARGE SCALE GENOMIC DNA]</scope>
    <source>
        <strain evidence="8">CGMCC 1.15928</strain>
    </source>
</reference>